<dbReference type="Proteomes" id="UP001164539">
    <property type="component" value="Chromosome 6"/>
</dbReference>
<organism evidence="1 2">
    <name type="scientific">Melia azedarach</name>
    <name type="common">Chinaberry tree</name>
    <dbReference type="NCBI Taxonomy" id="155640"/>
    <lineage>
        <taxon>Eukaryota</taxon>
        <taxon>Viridiplantae</taxon>
        <taxon>Streptophyta</taxon>
        <taxon>Embryophyta</taxon>
        <taxon>Tracheophyta</taxon>
        <taxon>Spermatophyta</taxon>
        <taxon>Magnoliopsida</taxon>
        <taxon>eudicotyledons</taxon>
        <taxon>Gunneridae</taxon>
        <taxon>Pentapetalae</taxon>
        <taxon>rosids</taxon>
        <taxon>malvids</taxon>
        <taxon>Sapindales</taxon>
        <taxon>Meliaceae</taxon>
        <taxon>Melia</taxon>
    </lineage>
</organism>
<gene>
    <name evidence="1" type="ORF">OWV82_012411</name>
</gene>
<sequence>MAVCFPGDGGLWFRSEAREPALARASGSVPHNISTSSRPGCLLIKSRFWVKLGGMTRHLCLLRHHLLVDPRRHCQQSTTKSNCQKNFIQVLCI</sequence>
<comment type="caution">
    <text evidence="1">The sequence shown here is derived from an EMBL/GenBank/DDBJ whole genome shotgun (WGS) entry which is preliminary data.</text>
</comment>
<accession>A0ACC1Y2W5</accession>
<reference evidence="1 2" key="1">
    <citation type="journal article" date="2023" name="Science">
        <title>Complex scaffold remodeling in plant triterpene biosynthesis.</title>
        <authorList>
            <person name="De La Pena R."/>
            <person name="Hodgson H."/>
            <person name="Liu J.C."/>
            <person name="Stephenson M.J."/>
            <person name="Martin A.C."/>
            <person name="Owen C."/>
            <person name="Harkess A."/>
            <person name="Leebens-Mack J."/>
            <person name="Jimenez L.E."/>
            <person name="Osbourn A."/>
            <person name="Sattely E.S."/>
        </authorList>
    </citation>
    <scope>NUCLEOTIDE SEQUENCE [LARGE SCALE GENOMIC DNA]</scope>
    <source>
        <strain evidence="2">cv. JPN11</strain>
        <tissue evidence="1">Leaf</tissue>
    </source>
</reference>
<name>A0ACC1Y2W5_MELAZ</name>
<keyword evidence="2" id="KW-1185">Reference proteome</keyword>
<protein>
    <submittedName>
        <fullName evidence="1">Uncharacterized protein</fullName>
    </submittedName>
</protein>
<evidence type="ECO:0000313" key="2">
    <source>
        <dbReference type="Proteomes" id="UP001164539"/>
    </source>
</evidence>
<evidence type="ECO:0000313" key="1">
    <source>
        <dbReference type="EMBL" id="KAJ4717552.1"/>
    </source>
</evidence>
<dbReference type="EMBL" id="CM051399">
    <property type="protein sequence ID" value="KAJ4717552.1"/>
    <property type="molecule type" value="Genomic_DNA"/>
</dbReference>
<proteinExistence type="predicted"/>